<accession>D8S914</accession>
<dbReference type="CDD" id="cd02998">
    <property type="entry name" value="PDI_a_ERp38"/>
    <property type="match status" value="2"/>
</dbReference>
<feature type="domain" description="Thioredoxin" evidence="11">
    <location>
        <begin position="18"/>
        <end position="117"/>
    </location>
</feature>
<comment type="catalytic activity">
    <reaction evidence="1">
        <text>Catalyzes the rearrangement of -S-S- bonds in proteins.</text>
        <dbReference type="EC" id="5.3.4.1"/>
    </reaction>
</comment>
<dbReference type="GO" id="GO:0003756">
    <property type="term" value="F:protein disulfide isomerase activity"/>
    <property type="evidence" value="ECO:0000318"/>
    <property type="project" value="GO_Central"/>
</dbReference>
<evidence type="ECO:0000256" key="5">
    <source>
        <dbReference type="ARBA" id="ARBA00022737"/>
    </source>
</evidence>
<dbReference type="InterPro" id="IPR051063">
    <property type="entry name" value="PDI"/>
</dbReference>
<evidence type="ECO:0000256" key="6">
    <source>
        <dbReference type="ARBA" id="ARBA00023157"/>
    </source>
</evidence>
<dbReference type="AlphaFoldDB" id="D8S914"/>
<dbReference type="KEGG" id="smo:SELMODRAFT_268311"/>
<dbReference type="InterPro" id="IPR036249">
    <property type="entry name" value="Thioredoxin-like_sf"/>
</dbReference>
<evidence type="ECO:0000313" key="13">
    <source>
        <dbReference type="Proteomes" id="UP000001514"/>
    </source>
</evidence>
<evidence type="ECO:0000259" key="11">
    <source>
        <dbReference type="PROSITE" id="PS51352"/>
    </source>
</evidence>
<dbReference type="InterPro" id="IPR013766">
    <property type="entry name" value="Thioredoxin_domain"/>
</dbReference>
<dbReference type="STRING" id="88036.D8S914"/>
<dbReference type="InParanoid" id="D8S914"/>
<dbReference type="GO" id="GO:0006457">
    <property type="term" value="P:protein folding"/>
    <property type="evidence" value="ECO:0000318"/>
    <property type="project" value="GO_Central"/>
</dbReference>
<dbReference type="NCBIfam" id="TIGR01126">
    <property type="entry name" value="pdi_dom"/>
    <property type="match status" value="2"/>
</dbReference>
<evidence type="ECO:0000256" key="4">
    <source>
        <dbReference type="ARBA" id="ARBA00022729"/>
    </source>
</evidence>
<dbReference type="EC" id="5.3.4.1" evidence="3"/>
<dbReference type="PROSITE" id="PS51352">
    <property type="entry name" value="THIOREDOXIN_2"/>
    <property type="match status" value="2"/>
</dbReference>
<proteinExistence type="inferred from homology"/>
<dbReference type="eggNOG" id="KOG0191">
    <property type="taxonomic scope" value="Eukaryota"/>
</dbReference>
<gene>
    <name evidence="12" type="ORF">SELMODRAFT_268311</name>
</gene>
<dbReference type="InterPro" id="IPR011679">
    <property type="entry name" value="ERp29_C"/>
</dbReference>
<protein>
    <recommendedName>
        <fullName evidence="3">protein disulfide-isomerase</fullName>
        <ecNumber evidence="3">5.3.4.1</ecNumber>
    </recommendedName>
</protein>
<dbReference type="EMBL" id="GL377607">
    <property type="protein sequence ID" value="EFJ19264.1"/>
    <property type="molecule type" value="Genomic_DNA"/>
</dbReference>
<evidence type="ECO:0000313" key="12">
    <source>
        <dbReference type="EMBL" id="EFJ19264.1"/>
    </source>
</evidence>
<organism evidence="13">
    <name type="scientific">Selaginella moellendorffii</name>
    <name type="common">Spikemoss</name>
    <dbReference type="NCBI Taxonomy" id="88036"/>
    <lineage>
        <taxon>Eukaryota</taxon>
        <taxon>Viridiplantae</taxon>
        <taxon>Streptophyta</taxon>
        <taxon>Embryophyta</taxon>
        <taxon>Tracheophyta</taxon>
        <taxon>Lycopodiopsida</taxon>
        <taxon>Selaginellales</taxon>
        <taxon>Selaginellaceae</taxon>
        <taxon>Selaginella</taxon>
    </lineage>
</organism>
<dbReference type="SUPFAM" id="SSF47933">
    <property type="entry name" value="ERP29 C domain-like"/>
    <property type="match status" value="1"/>
</dbReference>
<keyword evidence="4 10" id="KW-0732">Signal</keyword>
<dbReference type="PRINTS" id="PR00421">
    <property type="entry name" value="THIOREDOXIN"/>
</dbReference>
<dbReference type="Gramene" id="EFJ19264">
    <property type="protein sequence ID" value="EFJ19264"/>
    <property type="gene ID" value="SELMODRAFT_268311"/>
</dbReference>
<comment type="similarity">
    <text evidence="2 9">Belongs to the protein disulfide isomerase family.</text>
</comment>
<dbReference type="GO" id="GO:0005783">
    <property type="term" value="C:endoplasmic reticulum"/>
    <property type="evidence" value="ECO:0000318"/>
    <property type="project" value="GO_Central"/>
</dbReference>
<feature type="domain" description="Thioredoxin" evidence="11">
    <location>
        <begin position="121"/>
        <end position="289"/>
    </location>
</feature>
<dbReference type="PANTHER" id="PTHR45672:SF11">
    <property type="entry name" value="PROTEIN DISULFIDE-ISOMERASE C17H9.14C"/>
    <property type="match status" value="1"/>
</dbReference>
<dbReference type="PANTHER" id="PTHR45672">
    <property type="entry name" value="PROTEIN DISULFIDE-ISOMERASE C17H9.14C-RELATED"/>
    <property type="match status" value="1"/>
</dbReference>
<reference evidence="12 13" key="1">
    <citation type="journal article" date="2011" name="Science">
        <title>The Selaginella genome identifies genetic changes associated with the evolution of vascular plants.</title>
        <authorList>
            <person name="Banks J.A."/>
            <person name="Nishiyama T."/>
            <person name="Hasebe M."/>
            <person name="Bowman J.L."/>
            <person name="Gribskov M."/>
            <person name="dePamphilis C."/>
            <person name="Albert V.A."/>
            <person name="Aono N."/>
            <person name="Aoyama T."/>
            <person name="Ambrose B.A."/>
            <person name="Ashton N.W."/>
            <person name="Axtell M.J."/>
            <person name="Barker E."/>
            <person name="Barker M.S."/>
            <person name="Bennetzen J.L."/>
            <person name="Bonawitz N.D."/>
            <person name="Chapple C."/>
            <person name="Cheng C."/>
            <person name="Correa L.G."/>
            <person name="Dacre M."/>
            <person name="DeBarry J."/>
            <person name="Dreyer I."/>
            <person name="Elias M."/>
            <person name="Engstrom E.M."/>
            <person name="Estelle M."/>
            <person name="Feng L."/>
            <person name="Finet C."/>
            <person name="Floyd S.K."/>
            <person name="Frommer W.B."/>
            <person name="Fujita T."/>
            <person name="Gramzow L."/>
            <person name="Gutensohn M."/>
            <person name="Harholt J."/>
            <person name="Hattori M."/>
            <person name="Heyl A."/>
            <person name="Hirai T."/>
            <person name="Hiwatashi Y."/>
            <person name="Ishikawa M."/>
            <person name="Iwata M."/>
            <person name="Karol K.G."/>
            <person name="Koehler B."/>
            <person name="Kolukisaoglu U."/>
            <person name="Kubo M."/>
            <person name="Kurata T."/>
            <person name="Lalonde S."/>
            <person name="Li K."/>
            <person name="Li Y."/>
            <person name="Litt A."/>
            <person name="Lyons E."/>
            <person name="Manning G."/>
            <person name="Maruyama T."/>
            <person name="Michael T.P."/>
            <person name="Mikami K."/>
            <person name="Miyazaki S."/>
            <person name="Morinaga S."/>
            <person name="Murata T."/>
            <person name="Mueller-Roeber B."/>
            <person name="Nelson D.R."/>
            <person name="Obara M."/>
            <person name="Oguri Y."/>
            <person name="Olmstead R.G."/>
            <person name="Onodera N."/>
            <person name="Petersen B.L."/>
            <person name="Pils B."/>
            <person name="Prigge M."/>
            <person name="Rensing S.A."/>
            <person name="Riano-Pachon D.M."/>
            <person name="Roberts A.W."/>
            <person name="Sato Y."/>
            <person name="Scheller H.V."/>
            <person name="Schulz B."/>
            <person name="Schulz C."/>
            <person name="Shakirov E.V."/>
            <person name="Shibagaki N."/>
            <person name="Shinohara N."/>
            <person name="Shippen D.E."/>
            <person name="Soerensen I."/>
            <person name="Sotooka R."/>
            <person name="Sugimoto N."/>
            <person name="Sugita M."/>
            <person name="Sumikawa N."/>
            <person name="Tanurdzic M."/>
            <person name="Theissen G."/>
            <person name="Ulvskov P."/>
            <person name="Wakazuki S."/>
            <person name="Weng J.K."/>
            <person name="Willats W.W."/>
            <person name="Wipf D."/>
            <person name="Wolf P.G."/>
            <person name="Yang L."/>
            <person name="Zimmer A.D."/>
            <person name="Zhu Q."/>
            <person name="Mitros T."/>
            <person name="Hellsten U."/>
            <person name="Loque D."/>
            <person name="Otillar R."/>
            <person name="Salamov A."/>
            <person name="Schmutz J."/>
            <person name="Shapiro H."/>
            <person name="Lindquist E."/>
            <person name="Lucas S."/>
            <person name="Rokhsar D."/>
            <person name="Grigoriev I.V."/>
        </authorList>
    </citation>
    <scope>NUCLEOTIDE SEQUENCE [LARGE SCALE GENOMIC DNA]</scope>
</reference>
<keyword evidence="8" id="KW-0676">Redox-active center</keyword>
<evidence type="ECO:0000256" key="9">
    <source>
        <dbReference type="RuleBase" id="RU004208"/>
    </source>
</evidence>
<dbReference type="Pfam" id="PF07749">
    <property type="entry name" value="ERp29"/>
    <property type="match status" value="1"/>
</dbReference>
<dbReference type="FunCoup" id="D8S914">
    <property type="interactions" value="2089"/>
</dbReference>
<dbReference type="Pfam" id="PF00085">
    <property type="entry name" value="Thioredoxin"/>
    <property type="match status" value="2"/>
</dbReference>
<dbReference type="HOGENOM" id="CLU_038617_1_0_1"/>
<feature type="signal peptide" evidence="10">
    <location>
        <begin position="1"/>
        <end position="21"/>
    </location>
</feature>
<dbReference type="FunFam" id="3.40.30.10:FF:000032">
    <property type="entry name" value="Protein disulfide-isomerase A6 homolog"/>
    <property type="match status" value="1"/>
</dbReference>
<keyword evidence="6" id="KW-1015">Disulfide bond</keyword>
<dbReference type="InterPro" id="IPR036356">
    <property type="entry name" value="ERp29_C_sf"/>
</dbReference>
<dbReference type="Gene3D" id="1.20.1150.12">
    <property type="entry name" value="Endoplasmic reticulum resident protein 29, C-terminal domain"/>
    <property type="match status" value="1"/>
</dbReference>
<evidence type="ECO:0000256" key="8">
    <source>
        <dbReference type="ARBA" id="ARBA00023284"/>
    </source>
</evidence>
<dbReference type="OMA" id="FINEHAG"/>
<keyword evidence="5" id="KW-0677">Repeat</keyword>
<evidence type="ECO:0000256" key="2">
    <source>
        <dbReference type="ARBA" id="ARBA00006347"/>
    </source>
</evidence>
<dbReference type="CDD" id="cd00238">
    <property type="entry name" value="ERp29c"/>
    <property type="match status" value="1"/>
</dbReference>
<evidence type="ECO:0000256" key="1">
    <source>
        <dbReference type="ARBA" id="ARBA00001182"/>
    </source>
</evidence>
<evidence type="ECO:0000256" key="3">
    <source>
        <dbReference type="ARBA" id="ARBA00012723"/>
    </source>
</evidence>
<feature type="chain" id="PRO_5003122504" description="protein disulfide-isomerase" evidence="10">
    <location>
        <begin position="22"/>
        <end position="367"/>
    </location>
</feature>
<dbReference type="SUPFAM" id="SSF52833">
    <property type="entry name" value="Thioredoxin-like"/>
    <property type="match status" value="2"/>
</dbReference>
<dbReference type="InterPro" id="IPR005788">
    <property type="entry name" value="PDI_thioredoxin-like_dom"/>
</dbReference>
<sequence>MARMLAVLFVALCVIAGAARGEESDVLVLTPDNFDHEVGHERAALVEFYAPWCGHCKKLAPEYEKVGSAFRKVKHLSIAKASFFLTFIDCDAHKSLCSKFDVSGYPTLKWFPKGSLTPKDYSGGRTAEDLVAFVNTEGGANAKLSVAASEVVVLTPANFDEIVLDPTKDVLVEFYAPWCGHCKSLAPAYESVATAYKAEKNVIVAKLDADAHKDLATKYDVSGYPTLKFFPKANKAGEDCDARSVDEFVEFLNEKCGTYRDSKGALTDKAGTVSSLEDIVQEFVAAKADERESLSTKLHEAIAKLEGSDAGYGAIYTKVLKSIASKGEEYPAKEHERLSRLLSGAVNPSKADELTVKKNIISLFMKQ</sequence>
<dbReference type="PROSITE" id="PS00194">
    <property type="entry name" value="THIOREDOXIN_1"/>
    <property type="match status" value="1"/>
</dbReference>
<name>D8S914_SELML</name>
<dbReference type="Gene3D" id="3.40.30.10">
    <property type="entry name" value="Glutaredoxin"/>
    <property type="match status" value="2"/>
</dbReference>
<dbReference type="InterPro" id="IPR017937">
    <property type="entry name" value="Thioredoxin_CS"/>
</dbReference>
<keyword evidence="7" id="KW-0413">Isomerase</keyword>
<evidence type="ECO:0000256" key="10">
    <source>
        <dbReference type="SAM" id="SignalP"/>
    </source>
</evidence>
<evidence type="ECO:0000256" key="7">
    <source>
        <dbReference type="ARBA" id="ARBA00023235"/>
    </source>
</evidence>
<keyword evidence="13" id="KW-1185">Reference proteome</keyword>
<dbReference type="Proteomes" id="UP000001514">
    <property type="component" value="Unassembled WGS sequence"/>
</dbReference>